<protein>
    <submittedName>
        <fullName evidence="3">ZYBA0S05-05644g1_1</fullName>
    </submittedName>
</protein>
<comment type="similarity">
    <text evidence="1">Belongs to the PDCD5 family.</text>
</comment>
<dbReference type="Pfam" id="PF01984">
    <property type="entry name" value="dsDNA_bind"/>
    <property type="match status" value="1"/>
</dbReference>
<evidence type="ECO:0000256" key="2">
    <source>
        <dbReference type="SAM" id="MobiDB-lite"/>
    </source>
</evidence>
<dbReference type="PIRSF" id="PIRSF015730">
    <property type="entry name" value="TFAR19"/>
    <property type="match status" value="1"/>
</dbReference>
<dbReference type="OrthoDB" id="10252486at2759"/>
<dbReference type="Proteomes" id="UP000019375">
    <property type="component" value="Unassembled WGS sequence"/>
</dbReference>
<dbReference type="InterPro" id="IPR002836">
    <property type="entry name" value="PDCD5-like"/>
</dbReference>
<feature type="region of interest" description="Disordered" evidence="2">
    <location>
        <begin position="12"/>
        <end position="45"/>
    </location>
</feature>
<dbReference type="GO" id="GO:0005634">
    <property type="term" value="C:nucleus"/>
    <property type="evidence" value="ECO:0007669"/>
    <property type="project" value="TreeGrafter"/>
</dbReference>
<dbReference type="Gene3D" id="1.10.8.140">
    <property type="entry name" value="PDCD5-like"/>
    <property type="match status" value="1"/>
</dbReference>
<evidence type="ECO:0000313" key="3">
    <source>
        <dbReference type="EMBL" id="CDF89958.1"/>
    </source>
</evidence>
<name>A0A8J2T8A0_ZYGB2</name>
<organism evidence="3 4">
    <name type="scientific">Zygosaccharomyces bailii (strain CLIB 213 / ATCC 58445 / CBS 680 / BCRC 21525 / NBRC 1098 / NCYC 1416 / NRRL Y-2227)</name>
    <dbReference type="NCBI Taxonomy" id="1333698"/>
    <lineage>
        <taxon>Eukaryota</taxon>
        <taxon>Fungi</taxon>
        <taxon>Dikarya</taxon>
        <taxon>Ascomycota</taxon>
        <taxon>Saccharomycotina</taxon>
        <taxon>Saccharomycetes</taxon>
        <taxon>Saccharomycetales</taxon>
        <taxon>Saccharomycetaceae</taxon>
        <taxon>Zygosaccharomyces</taxon>
    </lineage>
</organism>
<reference evidence="4" key="1">
    <citation type="journal article" date="2013" name="Genome Announc.">
        <title>Genome sequence of the food spoilage yeast Zygosaccharomyces bailii CLIB 213(T).</title>
        <authorList>
            <person name="Galeote V."/>
            <person name="Bigey F."/>
            <person name="Devillers H."/>
            <person name="Neuveglise C."/>
            <person name="Dequin S."/>
        </authorList>
    </citation>
    <scope>NUCLEOTIDE SEQUENCE [LARGE SCALE GENOMIC DNA]</scope>
    <source>
        <strain evidence="4">CLIB 213 / ATCC 58445 / CBS 680 / CCRC 21525 / NBRC 1098 / NCYC 1416 / NRRL Y-2227</strain>
    </source>
</reference>
<sequence length="145" mass="15858">MDPELQALREARLAQLKGDTPGSGGGSAAAGGKQGGSDSRPAIGTAIAGYLEPQALERLSRVNLVRPDRAQSVENYLTNIIGQGHVTRKISEDEIVQLLHGVARQENKRNDTRIIFDRRDELATMDDMELVGKDHVTSDEDDFFE</sequence>
<dbReference type="SUPFAM" id="SSF46950">
    <property type="entry name" value="Double-stranded DNA-binding domain"/>
    <property type="match status" value="1"/>
</dbReference>
<dbReference type="PANTHER" id="PTHR10840">
    <property type="entry name" value="PROGRAMMED CELL DEATH PROTEIN 5"/>
    <property type="match status" value="1"/>
</dbReference>
<evidence type="ECO:0000256" key="1">
    <source>
        <dbReference type="ARBA" id="ARBA00010490"/>
    </source>
</evidence>
<accession>A0A8J2T8A0</accession>
<dbReference type="GO" id="GO:0003677">
    <property type="term" value="F:DNA binding"/>
    <property type="evidence" value="ECO:0007669"/>
    <property type="project" value="InterPro"/>
</dbReference>
<dbReference type="GO" id="GO:0005829">
    <property type="term" value="C:cytosol"/>
    <property type="evidence" value="ECO:0007669"/>
    <property type="project" value="TreeGrafter"/>
</dbReference>
<dbReference type="EMBL" id="HG316458">
    <property type="protein sequence ID" value="CDF89958.1"/>
    <property type="molecule type" value="Genomic_DNA"/>
</dbReference>
<dbReference type="InterPro" id="IPR036883">
    <property type="entry name" value="PDCD5-like_sf"/>
</dbReference>
<dbReference type="AlphaFoldDB" id="A0A8J2T8A0"/>
<proteinExistence type="inferred from homology"/>
<evidence type="ECO:0000313" key="4">
    <source>
        <dbReference type="Proteomes" id="UP000019375"/>
    </source>
</evidence>
<gene>
    <name evidence="3" type="ORF">BN860_05644g</name>
</gene>
<keyword evidence="4" id="KW-1185">Reference proteome</keyword>
<feature type="compositionally biased region" description="Gly residues" evidence="2">
    <location>
        <begin position="21"/>
        <end position="35"/>
    </location>
</feature>
<dbReference type="PANTHER" id="PTHR10840:SF0">
    <property type="entry name" value="PROGRAMMED CELL DEATH PROTEIN 5"/>
    <property type="match status" value="1"/>
</dbReference>